<reference evidence="2 3" key="1">
    <citation type="submission" date="2017-09" db="EMBL/GenBank/DDBJ databases">
        <title>Sphingomonas ginsenosidimutans KACC 14949, whole genome shotgun sequence.</title>
        <authorList>
            <person name="Feng G."/>
            <person name="Zhu H."/>
        </authorList>
    </citation>
    <scope>NUCLEOTIDE SEQUENCE [LARGE SCALE GENOMIC DNA]</scope>
    <source>
        <strain evidence="2 3">KACC 14949</strain>
    </source>
</reference>
<keyword evidence="3" id="KW-1185">Reference proteome</keyword>
<gene>
    <name evidence="2" type="ORF">COA17_03740</name>
</gene>
<evidence type="ECO:0000313" key="3">
    <source>
        <dbReference type="Proteomes" id="UP000218784"/>
    </source>
</evidence>
<dbReference type="Gene3D" id="2.30.30.40">
    <property type="entry name" value="SH3 Domains"/>
    <property type="match status" value="1"/>
</dbReference>
<proteinExistence type="predicted"/>
<dbReference type="Proteomes" id="UP000218784">
    <property type="component" value="Unassembled WGS sequence"/>
</dbReference>
<protein>
    <submittedName>
        <fullName evidence="2">Curli production assembly/transport component csgg</fullName>
    </submittedName>
</protein>
<keyword evidence="1" id="KW-0732">Signal</keyword>
<dbReference type="AlphaFoldDB" id="A0A2A4I3W9"/>
<sequence length="323" mass="32621">MLTGAAMCAVLATAAPASAQRLAGPSSGQKLQEKTAADVPHCTRKLGTLSIVDGDNTSYWTAWSLAPPSKLLKVLVARSGCFNLVDRGSGLNAAERERAIGGNLGLQRGSNVGQGQVKAADYVLVAEVQGANSDTSGSGVAGGIGGLLGGRVGGLLGGIKSKKMEANTVLSLTNVRTTETIATEEGYAAKNNLSIGGGGFYAIGGAVGGGYDNTDIGRIVTLSFIQAYSKMVGSLGLITPGAAGTAQAAPAKTFTAQAPVALRASAVASAKVIRTIPAGSIVYPTGNKNGLWWEVADENDNVGWVLNTKLAPTQQAANAPDIH</sequence>
<feature type="signal peptide" evidence="1">
    <location>
        <begin position="1"/>
        <end position="19"/>
    </location>
</feature>
<name>A0A2A4I3W9_9SPHN</name>
<evidence type="ECO:0000313" key="2">
    <source>
        <dbReference type="EMBL" id="PCG10943.1"/>
    </source>
</evidence>
<dbReference type="EMBL" id="NWVD01000001">
    <property type="protein sequence ID" value="PCG10943.1"/>
    <property type="molecule type" value="Genomic_DNA"/>
</dbReference>
<feature type="chain" id="PRO_5012020054" evidence="1">
    <location>
        <begin position="20"/>
        <end position="323"/>
    </location>
</feature>
<comment type="caution">
    <text evidence="2">The sequence shown here is derived from an EMBL/GenBank/DDBJ whole genome shotgun (WGS) entry which is preliminary data.</text>
</comment>
<evidence type="ECO:0000256" key="1">
    <source>
        <dbReference type="SAM" id="SignalP"/>
    </source>
</evidence>
<organism evidence="2 3">
    <name type="scientific">Sphingomonas ginsenosidimutans</name>
    <dbReference type="NCBI Taxonomy" id="862134"/>
    <lineage>
        <taxon>Bacteria</taxon>
        <taxon>Pseudomonadati</taxon>
        <taxon>Pseudomonadota</taxon>
        <taxon>Alphaproteobacteria</taxon>
        <taxon>Sphingomonadales</taxon>
        <taxon>Sphingomonadaceae</taxon>
        <taxon>Sphingomonas</taxon>
    </lineage>
</organism>
<accession>A0A2A4I3W9</accession>